<keyword evidence="3" id="KW-0963">Cytoplasm</keyword>
<dbReference type="InterPro" id="IPR007197">
    <property type="entry name" value="rSAM"/>
</dbReference>
<dbReference type="SFLD" id="SFLDG01082">
    <property type="entry name" value="B12-binding_domain_containing"/>
    <property type="match status" value="1"/>
</dbReference>
<dbReference type="Pfam" id="PF04055">
    <property type="entry name" value="Radical_SAM"/>
    <property type="match status" value="1"/>
</dbReference>
<dbReference type="Gene3D" id="3.30.750.200">
    <property type="match status" value="1"/>
</dbReference>
<organism evidence="6 7">
    <name type="scientific">Boudabousia marimammalium</name>
    <dbReference type="NCBI Taxonomy" id="156892"/>
    <lineage>
        <taxon>Bacteria</taxon>
        <taxon>Bacillati</taxon>
        <taxon>Actinomycetota</taxon>
        <taxon>Actinomycetes</taxon>
        <taxon>Actinomycetales</taxon>
        <taxon>Actinomycetaceae</taxon>
        <taxon>Boudabousia</taxon>
    </lineage>
</organism>
<gene>
    <name evidence="6" type="ORF">BM477_04935</name>
</gene>
<evidence type="ECO:0000313" key="7">
    <source>
        <dbReference type="Proteomes" id="UP000186465"/>
    </source>
</evidence>
<keyword evidence="3" id="KW-0411">Iron-sulfur</keyword>
<dbReference type="InterPro" id="IPR006638">
    <property type="entry name" value="Elp3/MiaA/NifB-like_rSAM"/>
</dbReference>
<dbReference type="InterPro" id="IPR004559">
    <property type="entry name" value="HemW-like"/>
</dbReference>
<feature type="region of interest" description="Disordered" evidence="4">
    <location>
        <begin position="1"/>
        <end position="23"/>
    </location>
</feature>
<dbReference type="GO" id="GO:0046872">
    <property type="term" value="F:metal ion binding"/>
    <property type="evidence" value="ECO:0007669"/>
    <property type="project" value="UniProtKB-UniRule"/>
</dbReference>
<dbReference type="AlphaFoldDB" id="A0A1Q5PP81"/>
<keyword evidence="3" id="KW-0349">Heme</keyword>
<proteinExistence type="inferred from homology"/>
<dbReference type="RefSeq" id="WP_075361565.1">
    <property type="nucleotide sequence ID" value="NZ_MPDM01000004.1"/>
</dbReference>
<dbReference type="GO" id="GO:0051539">
    <property type="term" value="F:4 iron, 4 sulfur cluster binding"/>
    <property type="evidence" value="ECO:0007669"/>
    <property type="project" value="UniProtKB-UniRule"/>
</dbReference>
<evidence type="ECO:0000256" key="2">
    <source>
        <dbReference type="ARBA" id="ARBA00017228"/>
    </source>
</evidence>
<dbReference type="CDD" id="cd01335">
    <property type="entry name" value="Radical_SAM"/>
    <property type="match status" value="1"/>
</dbReference>
<dbReference type="STRING" id="156892.BM477_04935"/>
<dbReference type="SMART" id="SM00729">
    <property type="entry name" value="Elp3"/>
    <property type="match status" value="1"/>
</dbReference>
<keyword evidence="3" id="KW-0949">S-adenosyl-L-methionine</keyword>
<dbReference type="InterPro" id="IPR058240">
    <property type="entry name" value="rSAM_sf"/>
</dbReference>
<protein>
    <recommendedName>
        <fullName evidence="2 3">Heme chaperone HemW</fullName>
    </recommendedName>
</protein>
<comment type="similarity">
    <text evidence="1">Belongs to the anaerobic coproporphyrinogen-III oxidase family. HemW subfamily.</text>
</comment>
<evidence type="ECO:0000259" key="5">
    <source>
        <dbReference type="PROSITE" id="PS51918"/>
    </source>
</evidence>
<evidence type="ECO:0000256" key="1">
    <source>
        <dbReference type="ARBA" id="ARBA00006100"/>
    </source>
</evidence>
<dbReference type="NCBIfam" id="TIGR00539">
    <property type="entry name" value="hemN_rel"/>
    <property type="match status" value="1"/>
</dbReference>
<reference evidence="7" key="1">
    <citation type="submission" date="2016-11" db="EMBL/GenBank/DDBJ databases">
        <title>Actinomyces gypaetusis sp. nov. isolated from Gypaetus barbatus in Qinghai Tibet Plateau China.</title>
        <authorList>
            <person name="Meng X."/>
        </authorList>
    </citation>
    <scope>NUCLEOTIDE SEQUENCE [LARGE SCALE GENOMIC DNA]</scope>
    <source>
        <strain evidence="7">DSM 15383</strain>
    </source>
</reference>
<dbReference type="GO" id="GO:0005737">
    <property type="term" value="C:cytoplasm"/>
    <property type="evidence" value="ECO:0007669"/>
    <property type="project" value="UniProtKB-SubCell"/>
</dbReference>
<name>A0A1Q5PP81_9ACTO</name>
<sequence length="421" mass="46208">MSPAQPAGLPLPPDGRLPAPAPGQELPPLSAYLHVPFCTIRCGYCDFNTYTAQFGPGADRATYAQTLQQEIIWSRQVLQRSSYPDRKLRSVFFGGGTPTLLLASALGHVLGTLKENYGLEAGAEVTTEANPDSVDETYLHSLAEAGFTRVSFGMQSVVPSVLKTLDRSHDPARVPQVVEWAREAGLDVSVDLIYGTPGESLADWEASVKAAITYQPDHISAYSLIIEPGTKMHAQVKRGELPNPSDDDQATKYEMVNQLLTEAGYGWYEISNWARIENGDDPGQGLFRHASQHNLAYWRDHDWWGFGPGAHGHMRGTRWWNLKHPAAYAQRVEGGISPSAGSEVIDADARHLEQVMLAIRTREGLLLASLPERTEDGVALNQRVQELVEAGFLDAKAVRVGRLVLTLRGRLMADYVTGQLL</sequence>
<dbReference type="GO" id="GO:0006779">
    <property type="term" value="P:porphyrin-containing compound biosynthetic process"/>
    <property type="evidence" value="ECO:0007669"/>
    <property type="project" value="InterPro"/>
</dbReference>
<comment type="function">
    <text evidence="3">Probably acts as a heme chaperone, transferring heme to an unknown acceptor. Binds one molecule of heme per monomer, possibly covalently. Binds 1 [4Fe-4S] cluster. The cluster is coordinated with 3 cysteines and an exchangeable S-adenosyl-L-methionine.</text>
</comment>
<keyword evidence="3" id="KW-0408">Iron</keyword>
<dbReference type="PANTHER" id="PTHR13932:SF5">
    <property type="entry name" value="RADICAL S-ADENOSYL METHIONINE DOMAIN-CONTAINING PROTEIN 1, MITOCHONDRIAL"/>
    <property type="match status" value="1"/>
</dbReference>
<feature type="compositionally biased region" description="Pro residues" evidence="4">
    <location>
        <begin position="9"/>
        <end position="21"/>
    </location>
</feature>
<keyword evidence="7" id="KW-1185">Reference proteome</keyword>
<dbReference type="SUPFAM" id="SSF102114">
    <property type="entry name" value="Radical SAM enzymes"/>
    <property type="match status" value="1"/>
</dbReference>
<dbReference type="PANTHER" id="PTHR13932">
    <property type="entry name" value="COPROPORPHYRINIGEN III OXIDASE"/>
    <property type="match status" value="1"/>
</dbReference>
<keyword evidence="3" id="KW-0479">Metal-binding</keyword>
<comment type="caution">
    <text evidence="6">The sequence shown here is derived from an EMBL/GenBank/DDBJ whole genome shotgun (WGS) entry which is preliminary data.</text>
</comment>
<accession>A0A1Q5PP81</accession>
<dbReference type="InterPro" id="IPR034505">
    <property type="entry name" value="Coproporphyrinogen-III_oxidase"/>
</dbReference>
<dbReference type="SFLD" id="SFLDF00562">
    <property type="entry name" value="HemN-like__clustered_with_heat"/>
    <property type="match status" value="1"/>
</dbReference>
<evidence type="ECO:0000313" key="6">
    <source>
        <dbReference type="EMBL" id="OKL49326.1"/>
    </source>
</evidence>
<dbReference type="PROSITE" id="PS51918">
    <property type="entry name" value="RADICAL_SAM"/>
    <property type="match status" value="1"/>
</dbReference>
<dbReference type="SFLD" id="SFLDS00029">
    <property type="entry name" value="Radical_SAM"/>
    <property type="match status" value="1"/>
</dbReference>
<keyword evidence="3" id="KW-0004">4Fe-4S</keyword>
<dbReference type="Proteomes" id="UP000186465">
    <property type="component" value="Unassembled WGS sequence"/>
</dbReference>
<dbReference type="OrthoDB" id="9808022at2"/>
<dbReference type="GO" id="GO:0004109">
    <property type="term" value="F:coproporphyrinogen oxidase activity"/>
    <property type="evidence" value="ECO:0007669"/>
    <property type="project" value="InterPro"/>
</dbReference>
<dbReference type="SFLD" id="SFLDG01065">
    <property type="entry name" value="anaerobic_coproporphyrinogen-I"/>
    <property type="match status" value="1"/>
</dbReference>
<evidence type="ECO:0000256" key="3">
    <source>
        <dbReference type="RuleBase" id="RU364116"/>
    </source>
</evidence>
<keyword evidence="3" id="KW-0143">Chaperone</keyword>
<dbReference type="EMBL" id="MPDM01000004">
    <property type="protein sequence ID" value="OKL49326.1"/>
    <property type="molecule type" value="Genomic_DNA"/>
</dbReference>
<comment type="subcellular location">
    <subcellularLocation>
        <location evidence="3">Cytoplasm</location>
    </subcellularLocation>
</comment>
<feature type="domain" description="Radical SAM core" evidence="5">
    <location>
        <begin position="23"/>
        <end position="269"/>
    </location>
</feature>
<evidence type="ECO:0000256" key="4">
    <source>
        <dbReference type="SAM" id="MobiDB-lite"/>
    </source>
</evidence>